<proteinExistence type="predicted"/>
<dbReference type="KEGG" id="stcm:SCMC78_49440"/>
<name>A0AB33KH63_9ACTN</name>
<evidence type="ECO:0000313" key="2">
    <source>
        <dbReference type="EMBL" id="BFP55137.1"/>
    </source>
</evidence>
<feature type="transmembrane region" description="Helical" evidence="1">
    <location>
        <begin position="103"/>
        <end position="121"/>
    </location>
</feature>
<feature type="transmembrane region" description="Helical" evidence="1">
    <location>
        <begin position="72"/>
        <end position="91"/>
    </location>
</feature>
<protein>
    <recommendedName>
        <fullName evidence="3">Integral membrane protein</fullName>
    </recommendedName>
</protein>
<dbReference type="EMBL" id="AP035884">
    <property type="protein sequence ID" value="BFP55137.1"/>
    <property type="molecule type" value="Genomic_DNA"/>
</dbReference>
<gene>
    <name evidence="2" type="ORF">SCMC78_49440</name>
</gene>
<sequence length="126" mass="13701">MSRTPRPTVAVVWVIAAVLILVGGVAHVGDLARHGLWAYAWAPSWLNLYWSSLAVLDPLAAVLLLRGKRIGFDLACGVMVTDLAANLYATYGLRDSELLAEPGLQRVLIFALFVSGAAPFVRRWLT</sequence>
<evidence type="ECO:0008006" key="3">
    <source>
        <dbReference type="Google" id="ProtNLM"/>
    </source>
</evidence>
<organism evidence="2">
    <name type="scientific">Streptomyces sp. CMC78</name>
    <dbReference type="NCBI Taxonomy" id="3231512"/>
    <lineage>
        <taxon>Bacteria</taxon>
        <taxon>Bacillati</taxon>
        <taxon>Actinomycetota</taxon>
        <taxon>Actinomycetes</taxon>
        <taxon>Kitasatosporales</taxon>
        <taxon>Streptomycetaceae</taxon>
        <taxon>Streptomyces</taxon>
    </lineage>
</organism>
<feature type="transmembrane region" description="Helical" evidence="1">
    <location>
        <begin position="48"/>
        <end position="65"/>
    </location>
</feature>
<accession>A0AB33KH63</accession>
<dbReference type="AlphaFoldDB" id="A0AB33KH63"/>
<dbReference type="RefSeq" id="WP_408054268.1">
    <property type="nucleotide sequence ID" value="NZ_AP035884.1"/>
</dbReference>
<keyword evidence="1" id="KW-0812">Transmembrane</keyword>
<keyword evidence="1" id="KW-0472">Membrane</keyword>
<evidence type="ECO:0000256" key="1">
    <source>
        <dbReference type="SAM" id="Phobius"/>
    </source>
</evidence>
<feature type="transmembrane region" description="Helical" evidence="1">
    <location>
        <begin position="7"/>
        <end position="28"/>
    </location>
</feature>
<reference evidence="2" key="1">
    <citation type="submission" date="2024-07" db="EMBL/GenBank/DDBJ databases">
        <title>Complete genome sequences of cellulolytic bacteria, Kitasatospora sp. CMC57 and Streptomyces sp. CMC78, isolated from Japanese agricultural soil.</title>
        <authorList>
            <person name="Hashimoto T."/>
            <person name="Ito M."/>
            <person name="Iwamoto M."/>
            <person name="Fukahori D."/>
            <person name="Shoda T."/>
            <person name="Sakoda M."/>
            <person name="Morohoshi T."/>
            <person name="Mitsuboshi M."/>
            <person name="Nishizawa T."/>
        </authorList>
    </citation>
    <scope>NUCLEOTIDE SEQUENCE</scope>
    <source>
        <strain evidence="2">CMC78</strain>
    </source>
</reference>
<keyword evidence="1" id="KW-1133">Transmembrane helix</keyword>